<gene>
    <name evidence="5" type="ORF">SAMN04489721_2384</name>
</gene>
<dbReference type="GO" id="GO:0003677">
    <property type="term" value="F:DNA binding"/>
    <property type="evidence" value="ECO:0007669"/>
    <property type="project" value="UniProtKB-KW"/>
</dbReference>
<keyword evidence="1" id="KW-0805">Transcription regulation</keyword>
<evidence type="ECO:0000256" key="3">
    <source>
        <dbReference type="ARBA" id="ARBA00023163"/>
    </source>
</evidence>
<feature type="domain" description="HTH marR-type" evidence="4">
    <location>
        <begin position="18"/>
        <end position="148"/>
    </location>
</feature>
<dbReference type="InterPro" id="IPR036388">
    <property type="entry name" value="WH-like_DNA-bd_sf"/>
</dbReference>
<organism evidence="5 6">
    <name type="scientific">Agromyces flavus</name>
    <dbReference type="NCBI Taxonomy" id="589382"/>
    <lineage>
        <taxon>Bacteria</taxon>
        <taxon>Bacillati</taxon>
        <taxon>Actinomycetota</taxon>
        <taxon>Actinomycetes</taxon>
        <taxon>Micrococcales</taxon>
        <taxon>Microbacteriaceae</taxon>
        <taxon>Agromyces</taxon>
    </lineage>
</organism>
<name>A0A1H1X377_9MICO</name>
<dbReference type="GO" id="GO:0006950">
    <property type="term" value="P:response to stress"/>
    <property type="evidence" value="ECO:0007669"/>
    <property type="project" value="TreeGrafter"/>
</dbReference>
<dbReference type="EMBL" id="LT629755">
    <property type="protein sequence ID" value="SDT03530.1"/>
    <property type="molecule type" value="Genomic_DNA"/>
</dbReference>
<evidence type="ECO:0000313" key="6">
    <source>
        <dbReference type="Proteomes" id="UP000199482"/>
    </source>
</evidence>
<dbReference type="SMART" id="SM00347">
    <property type="entry name" value="HTH_MARR"/>
    <property type="match status" value="1"/>
</dbReference>
<evidence type="ECO:0000256" key="2">
    <source>
        <dbReference type="ARBA" id="ARBA00023125"/>
    </source>
</evidence>
<dbReference type="InterPro" id="IPR023187">
    <property type="entry name" value="Tscrpt_reg_MarR-type_CS"/>
</dbReference>
<dbReference type="InterPro" id="IPR039422">
    <property type="entry name" value="MarR/SlyA-like"/>
</dbReference>
<evidence type="ECO:0000259" key="4">
    <source>
        <dbReference type="PROSITE" id="PS50995"/>
    </source>
</evidence>
<dbReference type="InterPro" id="IPR011991">
    <property type="entry name" value="ArsR-like_HTH"/>
</dbReference>
<evidence type="ECO:0000256" key="1">
    <source>
        <dbReference type="ARBA" id="ARBA00023015"/>
    </source>
</evidence>
<dbReference type="InterPro" id="IPR036390">
    <property type="entry name" value="WH_DNA-bd_sf"/>
</dbReference>
<dbReference type="SMART" id="SM00418">
    <property type="entry name" value="HTH_ARSR"/>
    <property type="match status" value="1"/>
</dbReference>
<reference evidence="6" key="1">
    <citation type="submission" date="2016-10" db="EMBL/GenBank/DDBJ databases">
        <authorList>
            <person name="Varghese N."/>
            <person name="Submissions S."/>
        </authorList>
    </citation>
    <scope>NUCLEOTIDE SEQUENCE [LARGE SCALE GENOMIC DNA]</scope>
    <source>
        <strain evidence="6">CPCC 202695</strain>
    </source>
</reference>
<dbReference type="SUPFAM" id="SSF46785">
    <property type="entry name" value="Winged helix' DNA-binding domain"/>
    <property type="match status" value="1"/>
</dbReference>
<evidence type="ECO:0000313" key="5">
    <source>
        <dbReference type="EMBL" id="SDT03530.1"/>
    </source>
</evidence>
<dbReference type="InterPro" id="IPR000835">
    <property type="entry name" value="HTH_MarR-typ"/>
</dbReference>
<protein>
    <submittedName>
        <fullName evidence="5">DNA-binding transcriptional regulator, MarR family</fullName>
    </submittedName>
</protein>
<dbReference type="Pfam" id="PF12802">
    <property type="entry name" value="MarR_2"/>
    <property type="match status" value="1"/>
</dbReference>
<keyword evidence="3" id="KW-0804">Transcription</keyword>
<keyword evidence="2 5" id="KW-0238">DNA-binding</keyword>
<dbReference type="AlphaFoldDB" id="A0A1H1X377"/>
<dbReference type="GO" id="GO:0003700">
    <property type="term" value="F:DNA-binding transcription factor activity"/>
    <property type="evidence" value="ECO:0007669"/>
    <property type="project" value="InterPro"/>
</dbReference>
<dbReference type="PROSITE" id="PS50995">
    <property type="entry name" value="HTH_MARR_2"/>
    <property type="match status" value="1"/>
</dbReference>
<dbReference type="PANTHER" id="PTHR33164">
    <property type="entry name" value="TRANSCRIPTIONAL REGULATOR, MARR FAMILY"/>
    <property type="match status" value="1"/>
</dbReference>
<sequence>MSAMTADPAVDEAIALVEDQLGVVFTRARLVWKEAADQVQPGLPPAAYKVLATIVRLESTNAHVLADLLDMDKSVVSRQIRVLEEAGLVESRPDERDGRLRALSATPTAVERVLAVRAANQSRVRAALESRSVSELRTFAEMLKVLAEA</sequence>
<dbReference type="Gene3D" id="1.10.10.10">
    <property type="entry name" value="Winged helix-like DNA-binding domain superfamily/Winged helix DNA-binding domain"/>
    <property type="match status" value="1"/>
</dbReference>
<dbReference type="CDD" id="cd00090">
    <property type="entry name" value="HTH_ARSR"/>
    <property type="match status" value="1"/>
</dbReference>
<dbReference type="STRING" id="589382.SAMN04489721_2384"/>
<dbReference type="Proteomes" id="UP000199482">
    <property type="component" value="Chromosome I"/>
</dbReference>
<dbReference type="InterPro" id="IPR001845">
    <property type="entry name" value="HTH_ArsR_DNA-bd_dom"/>
</dbReference>
<accession>A0A1H1X377</accession>
<dbReference type="PROSITE" id="PS01117">
    <property type="entry name" value="HTH_MARR_1"/>
    <property type="match status" value="1"/>
</dbReference>
<proteinExistence type="predicted"/>
<dbReference type="PANTHER" id="PTHR33164:SF57">
    <property type="entry name" value="MARR-FAMILY TRANSCRIPTIONAL REGULATOR"/>
    <property type="match status" value="1"/>
</dbReference>